<evidence type="ECO:0000313" key="2">
    <source>
        <dbReference type="EMBL" id="NIH52576.1"/>
    </source>
</evidence>
<dbReference type="RefSeq" id="WP_167147328.1">
    <property type="nucleotide sequence ID" value="NZ_JAAMOX010000001.1"/>
</dbReference>
<comment type="caution">
    <text evidence="2">The sequence shown here is derived from an EMBL/GenBank/DDBJ whole genome shotgun (WGS) entry which is preliminary data.</text>
</comment>
<accession>A0A7X5QZ02</accession>
<evidence type="ECO:0000313" key="3">
    <source>
        <dbReference type="Proteomes" id="UP000541033"/>
    </source>
</evidence>
<gene>
    <name evidence="2" type="ORF">FHX76_000444</name>
</gene>
<reference evidence="2 3" key="1">
    <citation type="submission" date="2020-02" db="EMBL/GenBank/DDBJ databases">
        <title>Sequencing the genomes of 1000 actinobacteria strains.</title>
        <authorList>
            <person name="Klenk H.-P."/>
        </authorList>
    </citation>
    <scope>NUCLEOTIDE SEQUENCE [LARGE SCALE GENOMIC DNA]</scope>
    <source>
        <strain evidence="2 3">DSM 27960</strain>
    </source>
</reference>
<dbReference type="Proteomes" id="UP000541033">
    <property type="component" value="Unassembled WGS sequence"/>
</dbReference>
<dbReference type="AlphaFoldDB" id="A0A7X5QZ02"/>
<protein>
    <submittedName>
        <fullName evidence="2">Uncharacterized protein</fullName>
    </submittedName>
</protein>
<feature type="compositionally biased region" description="Basic and acidic residues" evidence="1">
    <location>
        <begin position="13"/>
        <end position="44"/>
    </location>
</feature>
<feature type="region of interest" description="Disordered" evidence="1">
    <location>
        <begin position="1"/>
        <end position="44"/>
    </location>
</feature>
<proteinExistence type="predicted"/>
<keyword evidence="3" id="KW-1185">Reference proteome</keyword>
<dbReference type="EMBL" id="JAAMOX010000001">
    <property type="protein sequence ID" value="NIH52576.1"/>
    <property type="molecule type" value="Genomic_DNA"/>
</dbReference>
<name>A0A7X5QZ02_9MICO</name>
<organism evidence="2 3">
    <name type="scientific">Lysinibacter cavernae</name>
    <dbReference type="NCBI Taxonomy" id="1640652"/>
    <lineage>
        <taxon>Bacteria</taxon>
        <taxon>Bacillati</taxon>
        <taxon>Actinomycetota</taxon>
        <taxon>Actinomycetes</taxon>
        <taxon>Micrococcales</taxon>
        <taxon>Microbacteriaceae</taxon>
        <taxon>Lysinibacter</taxon>
    </lineage>
</organism>
<sequence>MAVGISGGEEELKEAHSRVIAERHNGEHDVEQEEKQAQSKERDRRLGGFGLVAIYEQGRQGSAFDCAED</sequence>
<evidence type="ECO:0000256" key="1">
    <source>
        <dbReference type="SAM" id="MobiDB-lite"/>
    </source>
</evidence>